<reference evidence="13 14" key="1">
    <citation type="submission" date="2017-04" db="EMBL/GenBank/DDBJ databases">
        <title>Genome sequencing of [Candida] sorbophila.</title>
        <authorList>
            <person name="Ahn J.O."/>
        </authorList>
    </citation>
    <scope>NUCLEOTIDE SEQUENCE [LARGE SCALE GENOMIC DNA]</scope>
    <source>
        <strain evidence="13 14">DS02</strain>
    </source>
</reference>
<evidence type="ECO:0000259" key="12">
    <source>
        <dbReference type="PROSITE" id="PS50011"/>
    </source>
</evidence>
<comment type="catalytic activity">
    <reaction evidence="9">
        <text>L-seryl-[protein] + ATP = O-phospho-L-seryl-[protein] + ADP + H(+)</text>
        <dbReference type="Rhea" id="RHEA:17989"/>
        <dbReference type="Rhea" id="RHEA-COMP:9863"/>
        <dbReference type="Rhea" id="RHEA-COMP:11604"/>
        <dbReference type="ChEBI" id="CHEBI:15378"/>
        <dbReference type="ChEBI" id="CHEBI:29999"/>
        <dbReference type="ChEBI" id="CHEBI:30616"/>
        <dbReference type="ChEBI" id="CHEBI:83421"/>
        <dbReference type="ChEBI" id="CHEBI:456216"/>
        <dbReference type="EC" id="2.7.11.1"/>
    </reaction>
</comment>
<proteinExistence type="inferred from homology"/>
<evidence type="ECO:0000256" key="7">
    <source>
        <dbReference type="ARBA" id="ARBA00022840"/>
    </source>
</evidence>
<dbReference type="STRING" id="45607.A0A2T0FJ82"/>
<dbReference type="Gene3D" id="1.10.510.10">
    <property type="entry name" value="Transferase(Phosphotransferase) domain 1"/>
    <property type="match status" value="1"/>
</dbReference>
<evidence type="ECO:0000256" key="9">
    <source>
        <dbReference type="ARBA" id="ARBA00048679"/>
    </source>
</evidence>
<gene>
    <name evidence="13" type="ORF">B9G98_02683</name>
</gene>
<evidence type="ECO:0000256" key="6">
    <source>
        <dbReference type="ARBA" id="ARBA00022777"/>
    </source>
</evidence>
<dbReference type="SUPFAM" id="SSF56112">
    <property type="entry name" value="Protein kinase-like (PK-like)"/>
    <property type="match status" value="1"/>
</dbReference>
<evidence type="ECO:0000256" key="2">
    <source>
        <dbReference type="ARBA" id="ARBA00012513"/>
    </source>
</evidence>
<organism evidence="13 14">
    <name type="scientific">Wickerhamiella sorbophila</name>
    <dbReference type="NCBI Taxonomy" id="45607"/>
    <lineage>
        <taxon>Eukaryota</taxon>
        <taxon>Fungi</taxon>
        <taxon>Dikarya</taxon>
        <taxon>Ascomycota</taxon>
        <taxon>Saccharomycotina</taxon>
        <taxon>Dipodascomycetes</taxon>
        <taxon>Dipodascales</taxon>
        <taxon>Trichomonascaceae</taxon>
        <taxon>Wickerhamiella</taxon>
    </lineage>
</organism>
<dbReference type="SMART" id="SM00220">
    <property type="entry name" value="S_TKc"/>
    <property type="match status" value="1"/>
</dbReference>
<dbReference type="PANTHER" id="PTHR48012">
    <property type="entry name" value="STERILE20-LIKE KINASE, ISOFORM B-RELATED"/>
    <property type="match status" value="1"/>
</dbReference>
<dbReference type="PROSITE" id="PS00108">
    <property type="entry name" value="PROTEIN_KINASE_ST"/>
    <property type="match status" value="1"/>
</dbReference>
<dbReference type="GO" id="GO:0004674">
    <property type="term" value="F:protein serine/threonine kinase activity"/>
    <property type="evidence" value="ECO:0007669"/>
    <property type="project" value="UniProtKB-KW"/>
</dbReference>
<evidence type="ECO:0000256" key="1">
    <source>
        <dbReference type="ARBA" id="ARBA00008874"/>
    </source>
</evidence>
<dbReference type="Proteomes" id="UP000238350">
    <property type="component" value="Unassembled WGS sequence"/>
</dbReference>
<evidence type="ECO:0000256" key="8">
    <source>
        <dbReference type="ARBA" id="ARBA00047899"/>
    </source>
</evidence>
<feature type="region of interest" description="Disordered" evidence="11">
    <location>
        <begin position="566"/>
        <end position="611"/>
    </location>
</feature>
<evidence type="ECO:0000256" key="4">
    <source>
        <dbReference type="ARBA" id="ARBA00022679"/>
    </source>
</evidence>
<dbReference type="InterPro" id="IPR008271">
    <property type="entry name" value="Ser/Thr_kinase_AS"/>
</dbReference>
<dbReference type="GO" id="GO:0005524">
    <property type="term" value="F:ATP binding"/>
    <property type="evidence" value="ECO:0007669"/>
    <property type="project" value="UniProtKB-UniRule"/>
</dbReference>
<dbReference type="OrthoDB" id="248923at2759"/>
<evidence type="ECO:0000256" key="10">
    <source>
        <dbReference type="PROSITE-ProRule" id="PRU10141"/>
    </source>
</evidence>
<evidence type="ECO:0000256" key="3">
    <source>
        <dbReference type="ARBA" id="ARBA00022527"/>
    </source>
</evidence>
<keyword evidence="5 10" id="KW-0547">Nucleotide-binding</keyword>
<dbReference type="PROSITE" id="PS50011">
    <property type="entry name" value="PROTEIN_KINASE_DOM"/>
    <property type="match status" value="1"/>
</dbReference>
<keyword evidence="3" id="KW-0723">Serine/threonine-protein kinase</keyword>
<dbReference type="Pfam" id="PF00069">
    <property type="entry name" value="Pkinase"/>
    <property type="match status" value="1"/>
</dbReference>
<name>A0A2T0FJ82_9ASCO</name>
<evidence type="ECO:0000313" key="13">
    <source>
        <dbReference type="EMBL" id="PRT55063.1"/>
    </source>
</evidence>
<keyword evidence="6 13" id="KW-0418">Kinase</keyword>
<dbReference type="RefSeq" id="XP_024665008.1">
    <property type="nucleotide sequence ID" value="XM_024809240.1"/>
</dbReference>
<feature type="domain" description="Protein kinase" evidence="12">
    <location>
        <begin position="10"/>
        <end position="265"/>
    </location>
</feature>
<feature type="binding site" evidence="10">
    <location>
        <position position="39"/>
    </location>
    <ligand>
        <name>ATP</name>
        <dbReference type="ChEBI" id="CHEBI:30616"/>
    </ligand>
</feature>
<keyword evidence="4" id="KW-0808">Transferase</keyword>
<sequence>MTPSPNPEGFLRRDIIGRGNFGVVYKAYSLETRHVVAIKELNLDTVHDEVEDVQREIAMLSELSRTANTNITRYYGSYLLGTKLCIVMDLCAGGSMRTLIKPGPLEDKHLSIILRELLVAISYIHSKGIIHRDIKAANVLITSEGYVRLCDFGVAADTSLNSTKRMTMVGTPYWMAPEVIVEGQSYTNKADIWSLGITMYELATGNPPYSDHEAMRAMMLIAKSQPPRLEGLRFSALIKDVVAQCLDENPDSRPSADELSKHKYVKAFAKTSATVLHALTIRYARWKEQNANARDSLVLMNEHEANLEAENDDGLKSDGEDTVWDFNVDEDTNTRPEVSEGLDDAPASIQALFGIENPVDPPDHSFFPPQLPTNSPSVAVSAAQSAIQSAAVSPGATAKPGSHFAALSAATAAAVVSGAASAMASVDARSRATSVSNTGGMSLGWQFPRMGSQPVMPQPQKLRSPSSSVSTGVQHPGSPTNGQQTPGGLGLVTSGVPPLGTTPGASLASPASNVNPYFPVLTPGSVITPAARQPSSGNLSKIPLDTPKFPHTQQLPTRAFRALSNATSPQPVAAAGPSIPAMPAPPRRRSPSPKRGSPPRRPAPAKPSQSMHILMPPRSLAEGSNAYAAAHQEFPTMPKVDFGVLLDQTQPMIVKEQLGALLEKFGAALKAIDERV</sequence>
<feature type="compositionally biased region" description="Polar residues" evidence="11">
    <location>
        <begin position="461"/>
        <end position="484"/>
    </location>
</feature>
<dbReference type="InterPro" id="IPR050629">
    <property type="entry name" value="STE20/SPS1-PAK"/>
</dbReference>
<dbReference type="InterPro" id="IPR017441">
    <property type="entry name" value="Protein_kinase_ATP_BS"/>
</dbReference>
<dbReference type="PANTHER" id="PTHR48012:SF10">
    <property type="entry name" value="FI20177P1"/>
    <property type="match status" value="1"/>
</dbReference>
<dbReference type="GeneID" id="36516431"/>
<evidence type="ECO:0000313" key="14">
    <source>
        <dbReference type="Proteomes" id="UP000238350"/>
    </source>
</evidence>
<dbReference type="EC" id="2.7.11.1" evidence="2"/>
<dbReference type="InterPro" id="IPR011009">
    <property type="entry name" value="Kinase-like_dom_sf"/>
</dbReference>
<dbReference type="PROSITE" id="PS00107">
    <property type="entry name" value="PROTEIN_KINASE_ATP"/>
    <property type="match status" value="1"/>
</dbReference>
<keyword evidence="7 10" id="KW-0067">ATP-binding</keyword>
<comment type="catalytic activity">
    <reaction evidence="8">
        <text>L-threonyl-[protein] + ATP = O-phospho-L-threonyl-[protein] + ADP + H(+)</text>
        <dbReference type="Rhea" id="RHEA:46608"/>
        <dbReference type="Rhea" id="RHEA-COMP:11060"/>
        <dbReference type="Rhea" id="RHEA-COMP:11605"/>
        <dbReference type="ChEBI" id="CHEBI:15378"/>
        <dbReference type="ChEBI" id="CHEBI:30013"/>
        <dbReference type="ChEBI" id="CHEBI:30616"/>
        <dbReference type="ChEBI" id="CHEBI:61977"/>
        <dbReference type="ChEBI" id="CHEBI:456216"/>
        <dbReference type="EC" id="2.7.11.1"/>
    </reaction>
</comment>
<feature type="region of interest" description="Disordered" evidence="11">
    <location>
        <begin position="443"/>
        <end position="510"/>
    </location>
</feature>
<dbReference type="EMBL" id="NDIQ01000021">
    <property type="protein sequence ID" value="PRT55063.1"/>
    <property type="molecule type" value="Genomic_DNA"/>
</dbReference>
<dbReference type="InterPro" id="IPR000719">
    <property type="entry name" value="Prot_kinase_dom"/>
</dbReference>
<accession>A0A2T0FJ82</accession>
<dbReference type="GO" id="GO:0005737">
    <property type="term" value="C:cytoplasm"/>
    <property type="evidence" value="ECO:0007669"/>
    <property type="project" value="TreeGrafter"/>
</dbReference>
<comment type="caution">
    <text evidence="13">The sequence shown here is derived from an EMBL/GenBank/DDBJ whole genome shotgun (WGS) entry which is preliminary data.</text>
</comment>
<dbReference type="FunFam" id="1.10.510.10:FF:000499">
    <property type="entry name" value="Serine/threonine-protein kinase KIC1"/>
    <property type="match status" value="1"/>
</dbReference>
<dbReference type="AlphaFoldDB" id="A0A2T0FJ82"/>
<protein>
    <recommendedName>
        <fullName evidence="2">non-specific serine/threonine protein kinase</fullName>
        <ecNumber evidence="2">2.7.11.1</ecNumber>
    </recommendedName>
</protein>
<feature type="region of interest" description="Disordered" evidence="11">
    <location>
        <begin position="529"/>
        <end position="552"/>
    </location>
</feature>
<evidence type="ECO:0000256" key="5">
    <source>
        <dbReference type="ARBA" id="ARBA00022741"/>
    </source>
</evidence>
<keyword evidence="14" id="KW-1185">Reference proteome</keyword>
<comment type="similarity">
    <text evidence="1">Belongs to the protein kinase superfamily. STE Ser/Thr protein kinase family. STE20 subfamily.</text>
</comment>
<evidence type="ECO:0000256" key="11">
    <source>
        <dbReference type="SAM" id="MobiDB-lite"/>
    </source>
</evidence>